<evidence type="ECO:0000256" key="9">
    <source>
        <dbReference type="RuleBase" id="RU000461"/>
    </source>
</evidence>
<dbReference type="Gene3D" id="1.10.630.10">
    <property type="entry name" value="Cytochrome P450"/>
    <property type="match status" value="1"/>
</dbReference>
<evidence type="ECO:0000256" key="1">
    <source>
        <dbReference type="ARBA" id="ARBA00001971"/>
    </source>
</evidence>
<evidence type="ECO:0000256" key="3">
    <source>
        <dbReference type="ARBA" id="ARBA00022617"/>
    </source>
</evidence>
<evidence type="ECO:0000256" key="2">
    <source>
        <dbReference type="ARBA" id="ARBA00010617"/>
    </source>
</evidence>
<keyword evidence="6 9" id="KW-0408">Iron</keyword>
<dbReference type="RefSeq" id="WP_131616092.1">
    <property type="nucleotide sequence ID" value="NZ_CP036532.1"/>
</dbReference>
<reference evidence="10 11" key="1">
    <citation type="journal article" date="2017" name="Int. J. Syst. Evol. Microbiol.">
        <title>Roseitalea porphyridii gen. nov., sp. nov., isolated from a red alga, and reclassification of Hoeflea suaedae Chung et al. 2013 as Pseudohoeflea suaedae gen. nov., comb. nov.</title>
        <authorList>
            <person name="Hyeon J.W."/>
            <person name="Jeong S.E."/>
            <person name="Baek K."/>
            <person name="Jeon C.O."/>
        </authorList>
    </citation>
    <scope>NUCLEOTIDE SEQUENCE [LARGE SCALE GENOMIC DNA]</scope>
    <source>
        <strain evidence="10 11">MA7-20</strain>
    </source>
</reference>
<evidence type="ECO:0000256" key="4">
    <source>
        <dbReference type="ARBA" id="ARBA00022723"/>
    </source>
</evidence>
<dbReference type="GO" id="GO:0016705">
    <property type="term" value="F:oxidoreductase activity, acting on paired donors, with incorporation or reduction of molecular oxygen"/>
    <property type="evidence" value="ECO:0007669"/>
    <property type="project" value="InterPro"/>
</dbReference>
<evidence type="ECO:0000256" key="5">
    <source>
        <dbReference type="ARBA" id="ARBA00023002"/>
    </source>
</evidence>
<dbReference type="GO" id="GO:0004497">
    <property type="term" value="F:monooxygenase activity"/>
    <property type="evidence" value="ECO:0007669"/>
    <property type="project" value="UniProtKB-KW"/>
</dbReference>
<dbReference type="AlphaFoldDB" id="A0A4P6UZZ9"/>
<comment type="similarity">
    <text evidence="2 9">Belongs to the cytochrome P450 family.</text>
</comment>
<dbReference type="CDD" id="cd20625">
    <property type="entry name" value="CYP164-like"/>
    <property type="match status" value="1"/>
</dbReference>
<protein>
    <submittedName>
        <fullName evidence="10">Cytochrome P450</fullName>
    </submittedName>
</protein>
<dbReference type="FunFam" id="1.10.630.10:FF:000018">
    <property type="entry name" value="Cytochrome P450 monooxygenase"/>
    <property type="match status" value="1"/>
</dbReference>
<proteinExistence type="inferred from homology"/>
<dbReference type="Proteomes" id="UP000293719">
    <property type="component" value="Chromosome"/>
</dbReference>
<evidence type="ECO:0000256" key="8">
    <source>
        <dbReference type="ARBA" id="ARBA00043906"/>
    </source>
</evidence>
<dbReference type="OrthoDB" id="9801155at2"/>
<dbReference type="PRINTS" id="PR00359">
    <property type="entry name" value="BP450"/>
</dbReference>
<gene>
    <name evidence="10" type="ORF">E0E05_07155</name>
</gene>
<keyword evidence="5 9" id="KW-0560">Oxidoreductase</keyword>
<evidence type="ECO:0000256" key="6">
    <source>
        <dbReference type="ARBA" id="ARBA00023004"/>
    </source>
</evidence>
<dbReference type="PANTHER" id="PTHR46696:SF1">
    <property type="entry name" value="CYTOCHROME P450 YJIB-RELATED"/>
    <property type="match status" value="1"/>
</dbReference>
<comment type="cofactor">
    <cofactor evidence="1">
        <name>heme</name>
        <dbReference type="ChEBI" id="CHEBI:30413"/>
    </cofactor>
</comment>
<dbReference type="InterPro" id="IPR001128">
    <property type="entry name" value="Cyt_P450"/>
</dbReference>
<dbReference type="InterPro" id="IPR017972">
    <property type="entry name" value="Cyt_P450_CS"/>
</dbReference>
<evidence type="ECO:0000313" key="11">
    <source>
        <dbReference type="Proteomes" id="UP000293719"/>
    </source>
</evidence>
<dbReference type="PROSITE" id="PS00086">
    <property type="entry name" value="CYTOCHROME_P450"/>
    <property type="match status" value="1"/>
</dbReference>
<dbReference type="GeneID" id="90767069"/>
<dbReference type="EMBL" id="CP036532">
    <property type="protein sequence ID" value="QBK30395.1"/>
    <property type="molecule type" value="Genomic_DNA"/>
</dbReference>
<evidence type="ECO:0000313" key="10">
    <source>
        <dbReference type="EMBL" id="QBK30395.1"/>
    </source>
</evidence>
<dbReference type="SUPFAM" id="SSF48264">
    <property type="entry name" value="Cytochrome P450"/>
    <property type="match status" value="1"/>
</dbReference>
<accession>A0A4P6UZZ9</accession>
<dbReference type="Pfam" id="PF00067">
    <property type="entry name" value="p450"/>
    <property type="match status" value="1"/>
</dbReference>
<evidence type="ECO:0000256" key="7">
    <source>
        <dbReference type="ARBA" id="ARBA00023033"/>
    </source>
</evidence>
<keyword evidence="3 9" id="KW-0349">Heme</keyword>
<dbReference type="KEGG" id="rpod:E0E05_07155"/>
<dbReference type="InterPro" id="IPR002397">
    <property type="entry name" value="Cyt_P450_B"/>
</dbReference>
<keyword evidence="11" id="KW-1185">Reference proteome</keyword>
<name>A0A4P6UZZ9_9HYPH</name>
<keyword evidence="7 9" id="KW-0503">Monooxygenase</keyword>
<dbReference type="GO" id="GO:0005506">
    <property type="term" value="F:iron ion binding"/>
    <property type="evidence" value="ECO:0007669"/>
    <property type="project" value="InterPro"/>
</dbReference>
<organism evidence="10 11">
    <name type="scientific">Roseitalea porphyridii</name>
    <dbReference type="NCBI Taxonomy" id="1852022"/>
    <lineage>
        <taxon>Bacteria</taxon>
        <taxon>Pseudomonadati</taxon>
        <taxon>Pseudomonadota</taxon>
        <taxon>Alphaproteobacteria</taxon>
        <taxon>Hyphomicrobiales</taxon>
        <taxon>Ahrensiaceae</taxon>
        <taxon>Roseitalea</taxon>
    </lineage>
</organism>
<dbReference type="InterPro" id="IPR036396">
    <property type="entry name" value="Cyt_P450_sf"/>
</dbReference>
<dbReference type="GO" id="GO:0020037">
    <property type="term" value="F:heme binding"/>
    <property type="evidence" value="ECO:0007669"/>
    <property type="project" value="InterPro"/>
</dbReference>
<sequence>MERAAGTNGWRFAALADAGTGQVDRVCLDPRDPAFVQDVYAAYRRAHRESPAFFWDDYGHWCFAGYDAVDRLLRDRRFGRQILHVATRQELGWPERPTHLAAFDAVERHSLLELEPPAHTRLRRLITKAFVARQVERLRPAINALCHRLIDGFAADGEVELLSAYATPIPLETICTLLGVDRAAGPQLLAWSHAIVKMYVLDPPMSEQVAANEAARDFAAFLRGQIAAKRDVPADDLLSALIAAEDGGTTLSEDELISTVVLLLNAGHEATVHQIGNAMASILGSGLEPTALFDDAEATAATAEECLRHDAPLHMFTRYALEDIDLSVEGQIIALKKGDRIGLLLGAANRDPRRFEAPDAFRPGRTDQANVTFGAGIHFCIGAPLARIELQEALSVLFERLPDIRFARPPRYGDTYHFHGLESAPMRWD</sequence>
<keyword evidence="4 9" id="KW-0479">Metal-binding</keyword>
<comment type="function">
    <text evidence="8">Cytochromes P450 are a group of heme-thiolate monooxygenases. They oxidize a variety of structurally unrelated compounds, including steroids, fatty acids, and xenobiotics.</text>
</comment>
<dbReference type="PANTHER" id="PTHR46696">
    <property type="entry name" value="P450, PUTATIVE (EUROFUNG)-RELATED"/>
    <property type="match status" value="1"/>
</dbReference>